<accession>A0A9N9N577</accession>
<comment type="caution">
    <text evidence="1">The sequence shown here is derived from an EMBL/GenBank/DDBJ whole genome shotgun (WGS) entry which is preliminary data.</text>
</comment>
<dbReference type="Proteomes" id="UP000789831">
    <property type="component" value="Unassembled WGS sequence"/>
</dbReference>
<name>A0A9N9N577_9GLOM</name>
<evidence type="ECO:0000313" key="1">
    <source>
        <dbReference type="EMBL" id="CAG8703064.1"/>
    </source>
</evidence>
<dbReference type="EMBL" id="CAJVPL010018788">
    <property type="protein sequence ID" value="CAG8703064.1"/>
    <property type="molecule type" value="Genomic_DNA"/>
</dbReference>
<sequence length="128" mass="15088">TARRLDINSERIRASFQHLRGIMNAVRTPDEPVELSFRNFSIELNDLQIIEDYVDATQWEHYIILRANTIKDIDLRYNKGFKEISINNPNYTSPLETKRLKANSEELPDLSQQIDLSYIQKIEDELSY</sequence>
<gene>
    <name evidence="1" type="ORF">AGERDE_LOCUS13607</name>
</gene>
<reference evidence="1" key="1">
    <citation type="submission" date="2021-06" db="EMBL/GenBank/DDBJ databases">
        <authorList>
            <person name="Kallberg Y."/>
            <person name="Tangrot J."/>
            <person name="Rosling A."/>
        </authorList>
    </citation>
    <scope>NUCLEOTIDE SEQUENCE</scope>
    <source>
        <strain evidence="1">MT106</strain>
    </source>
</reference>
<keyword evidence="2" id="KW-1185">Reference proteome</keyword>
<organism evidence="1 2">
    <name type="scientific">Ambispora gerdemannii</name>
    <dbReference type="NCBI Taxonomy" id="144530"/>
    <lineage>
        <taxon>Eukaryota</taxon>
        <taxon>Fungi</taxon>
        <taxon>Fungi incertae sedis</taxon>
        <taxon>Mucoromycota</taxon>
        <taxon>Glomeromycotina</taxon>
        <taxon>Glomeromycetes</taxon>
        <taxon>Archaeosporales</taxon>
        <taxon>Ambisporaceae</taxon>
        <taxon>Ambispora</taxon>
    </lineage>
</organism>
<protein>
    <submittedName>
        <fullName evidence="1">7751_t:CDS:1</fullName>
    </submittedName>
</protein>
<evidence type="ECO:0000313" key="2">
    <source>
        <dbReference type="Proteomes" id="UP000789831"/>
    </source>
</evidence>
<dbReference type="AlphaFoldDB" id="A0A9N9N577"/>
<feature type="non-terminal residue" evidence="1">
    <location>
        <position position="1"/>
    </location>
</feature>
<proteinExistence type="predicted"/>